<dbReference type="GO" id="GO:0008270">
    <property type="term" value="F:zinc ion binding"/>
    <property type="evidence" value="ECO:0007669"/>
    <property type="project" value="UniProtKB-KW"/>
</dbReference>
<feature type="coiled-coil region" evidence="5">
    <location>
        <begin position="200"/>
        <end position="227"/>
    </location>
</feature>
<gene>
    <name evidence="8" type="ORF">BaRGS_00022260</name>
</gene>
<dbReference type="EMBL" id="JACVVK020000178">
    <property type="protein sequence ID" value="KAK7486459.1"/>
    <property type="molecule type" value="Genomic_DNA"/>
</dbReference>
<feature type="domain" description="RING-type" evidence="6">
    <location>
        <begin position="12"/>
        <end position="55"/>
    </location>
</feature>
<dbReference type="PROSITE" id="PS50119">
    <property type="entry name" value="ZF_BBOX"/>
    <property type="match status" value="1"/>
</dbReference>
<dbReference type="CDD" id="cd19756">
    <property type="entry name" value="Bbox2"/>
    <property type="match status" value="1"/>
</dbReference>
<dbReference type="PROSITE" id="PS00518">
    <property type="entry name" value="ZF_RING_1"/>
    <property type="match status" value="1"/>
</dbReference>
<protein>
    <submittedName>
        <fullName evidence="8">Uncharacterized protein</fullName>
    </submittedName>
</protein>
<evidence type="ECO:0000313" key="9">
    <source>
        <dbReference type="Proteomes" id="UP001519460"/>
    </source>
</evidence>
<dbReference type="InterPro" id="IPR001841">
    <property type="entry name" value="Znf_RING"/>
</dbReference>
<dbReference type="InterPro" id="IPR047153">
    <property type="entry name" value="TRIM45/56/19-like"/>
</dbReference>
<dbReference type="SUPFAM" id="SSF57845">
    <property type="entry name" value="B-box zinc-binding domain"/>
    <property type="match status" value="1"/>
</dbReference>
<keyword evidence="5" id="KW-0175">Coiled coil</keyword>
<comment type="caution">
    <text evidence="8">The sequence shown here is derived from an EMBL/GenBank/DDBJ whole genome shotgun (WGS) entry which is preliminary data.</text>
</comment>
<dbReference type="Pfam" id="PF00643">
    <property type="entry name" value="zf-B_box"/>
    <property type="match status" value="1"/>
</dbReference>
<dbReference type="SMART" id="SM00184">
    <property type="entry name" value="RING"/>
    <property type="match status" value="1"/>
</dbReference>
<keyword evidence="1" id="KW-0479">Metal-binding</keyword>
<dbReference type="Gene3D" id="3.30.160.60">
    <property type="entry name" value="Classic Zinc Finger"/>
    <property type="match status" value="1"/>
</dbReference>
<dbReference type="PANTHER" id="PTHR25462">
    <property type="entry name" value="BONUS, ISOFORM C-RELATED"/>
    <property type="match status" value="1"/>
</dbReference>
<dbReference type="PANTHER" id="PTHR25462:SF296">
    <property type="entry name" value="MEIOTIC P26, ISOFORM F"/>
    <property type="match status" value="1"/>
</dbReference>
<evidence type="ECO:0000256" key="3">
    <source>
        <dbReference type="ARBA" id="ARBA00022833"/>
    </source>
</evidence>
<dbReference type="InterPro" id="IPR013083">
    <property type="entry name" value="Znf_RING/FYVE/PHD"/>
</dbReference>
<keyword evidence="3" id="KW-0862">Zinc</keyword>
<keyword evidence="9" id="KW-1185">Reference proteome</keyword>
<name>A0ABD0KH41_9CAEN</name>
<evidence type="ECO:0000256" key="1">
    <source>
        <dbReference type="ARBA" id="ARBA00022723"/>
    </source>
</evidence>
<dbReference type="Proteomes" id="UP001519460">
    <property type="component" value="Unassembled WGS sequence"/>
</dbReference>
<accession>A0ABD0KH41</accession>
<evidence type="ECO:0000259" key="6">
    <source>
        <dbReference type="PROSITE" id="PS50089"/>
    </source>
</evidence>
<dbReference type="SMART" id="SM00336">
    <property type="entry name" value="BBOX"/>
    <property type="match status" value="1"/>
</dbReference>
<dbReference type="PROSITE" id="PS50089">
    <property type="entry name" value="ZF_RING_2"/>
    <property type="match status" value="1"/>
</dbReference>
<sequence length="342" mass="38887">MASGDKADSLTCSVCLERYKNPRFLRCYHSFCEQCLKSLAQTSARCLYVECPKCRKVTQLPSDGVSHLQPNFPMMRRLDSAADGEVCQIHPALKLRYYCVTCDVIICSDCMITQAHKKHDAEDLKSAVSAAKKQLQTDKLRLEQVSETLKKHLVKIHANEAHAEDQRQSVENQLQKRAKTLHKWVDEALAEALRSLGTTSKNIREQLRQARSEAEGKLRQIQKIEADVNRALSSSSSQKLLSLRTDMRSGRGSQERLRQLTSNLHLRDYDYPVLLSNGDCLHRDVIAQFIGEIQMPVRKSFSRCWTEDELARAVPTTNLNLAAEVGHRQRQPENCRSTPLEN</sequence>
<dbReference type="InterPro" id="IPR000315">
    <property type="entry name" value="Znf_B-box"/>
</dbReference>
<dbReference type="Pfam" id="PF00097">
    <property type="entry name" value="zf-C3HC4"/>
    <property type="match status" value="1"/>
</dbReference>
<organism evidence="8 9">
    <name type="scientific">Batillaria attramentaria</name>
    <dbReference type="NCBI Taxonomy" id="370345"/>
    <lineage>
        <taxon>Eukaryota</taxon>
        <taxon>Metazoa</taxon>
        <taxon>Spiralia</taxon>
        <taxon>Lophotrochozoa</taxon>
        <taxon>Mollusca</taxon>
        <taxon>Gastropoda</taxon>
        <taxon>Caenogastropoda</taxon>
        <taxon>Sorbeoconcha</taxon>
        <taxon>Cerithioidea</taxon>
        <taxon>Batillariidae</taxon>
        <taxon>Batillaria</taxon>
    </lineage>
</organism>
<proteinExistence type="predicted"/>
<feature type="domain" description="B box-type" evidence="7">
    <location>
        <begin position="82"/>
        <end position="124"/>
    </location>
</feature>
<dbReference type="InterPro" id="IPR018957">
    <property type="entry name" value="Znf_C3HC4_RING-type"/>
</dbReference>
<evidence type="ECO:0000313" key="8">
    <source>
        <dbReference type="EMBL" id="KAK7486459.1"/>
    </source>
</evidence>
<evidence type="ECO:0000259" key="7">
    <source>
        <dbReference type="PROSITE" id="PS50119"/>
    </source>
</evidence>
<evidence type="ECO:0000256" key="5">
    <source>
        <dbReference type="SAM" id="Coils"/>
    </source>
</evidence>
<dbReference type="SUPFAM" id="SSF57850">
    <property type="entry name" value="RING/U-box"/>
    <property type="match status" value="1"/>
</dbReference>
<reference evidence="8 9" key="1">
    <citation type="journal article" date="2023" name="Sci. Data">
        <title>Genome assembly of the Korean intertidal mud-creeper Batillaria attramentaria.</title>
        <authorList>
            <person name="Patra A.K."/>
            <person name="Ho P.T."/>
            <person name="Jun S."/>
            <person name="Lee S.J."/>
            <person name="Kim Y."/>
            <person name="Won Y.J."/>
        </authorList>
    </citation>
    <scope>NUCLEOTIDE SEQUENCE [LARGE SCALE GENOMIC DNA]</scope>
    <source>
        <strain evidence="8">Wonlab-2016</strain>
    </source>
</reference>
<dbReference type="Gene3D" id="3.30.40.10">
    <property type="entry name" value="Zinc/RING finger domain, C3HC4 (zinc finger)"/>
    <property type="match status" value="1"/>
</dbReference>
<dbReference type="InterPro" id="IPR017907">
    <property type="entry name" value="Znf_RING_CS"/>
</dbReference>
<dbReference type="AlphaFoldDB" id="A0ABD0KH41"/>
<evidence type="ECO:0000256" key="2">
    <source>
        <dbReference type="ARBA" id="ARBA00022771"/>
    </source>
</evidence>
<evidence type="ECO:0000256" key="4">
    <source>
        <dbReference type="PROSITE-ProRule" id="PRU00024"/>
    </source>
</evidence>
<keyword evidence="2 4" id="KW-0863">Zinc-finger</keyword>